<evidence type="ECO:0000313" key="2">
    <source>
        <dbReference type="EMBL" id="PNW87238.1"/>
    </source>
</evidence>
<organism evidence="2 3">
    <name type="scientific">Chlamydomonas reinhardtii</name>
    <name type="common">Chlamydomonas smithii</name>
    <dbReference type="NCBI Taxonomy" id="3055"/>
    <lineage>
        <taxon>Eukaryota</taxon>
        <taxon>Viridiplantae</taxon>
        <taxon>Chlorophyta</taxon>
        <taxon>core chlorophytes</taxon>
        <taxon>Chlorophyceae</taxon>
        <taxon>CS clade</taxon>
        <taxon>Chlamydomonadales</taxon>
        <taxon>Chlamydomonadaceae</taxon>
        <taxon>Chlamydomonas</taxon>
    </lineage>
</organism>
<dbReference type="KEGG" id="cre:CHLRE_02g114550v5"/>
<dbReference type="RefSeq" id="XP_042927576.1">
    <property type="nucleotide sequence ID" value="XM_043059942.1"/>
</dbReference>
<dbReference type="InParanoid" id="A0A2K3E375"/>
<keyword evidence="3" id="KW-1185">Reference proteome</keyword>
<dbReference type="EMBL" id="CM008963">
    <property type="protein sequence ID" value="PNW87238.1"/>
    <property type="molecule type" value="Genomic_DNA"/>
</dbReference>
<dbReference type="GeneID" id="66052485"/>
<dbReference type="Proteomes" id="UP000006906">
    <property type="component" value="Chromosome 2"/>
</dbReference>
<gene>
    <name evidence="2" type="ORF">CHLRE_02g114550v5</name>
</gene>
<accession>A0A2K3E375</accession>
<keyword evidence="1" id="KW-1133">Transmembrane helix</keyword>
<dbReference type="Gramene" id="PNW87238">
    <property type="protein sequence ID" value="PNW87238"/>
    <property type="gene ID" value="CHLRE_02g114550v5"/>
</dbReference>
<keyword evidence="1" id="KW-0472">Membrane</keyword>
<evidence type="ECO:0000313" key="3">
    <source>
        <dbReference type="Proteomes" id="UP000006906"/>
    </source>
</evidence>
<protein>
    <submittedName>
        <fullName evidence="2">Uncharacterized protein</fullName>
    </submittedName>
</protein>
<evidence type="ECO:0000256" key="1">
    <source>
        <dbReference type="SAM" id="Phobius"/>
    </source>
</evidence>
<reference evidence="2 3" key="1">
    <citation type="journal article" date="2007" name="Science">
        <title>The Chlamydomonas genome reveals the evolution of key animal and plant functions.</title>
        <authorList>
            <person name="Merchant S.S."/>
            <person name="Prochnik S.E."/>
            <person name="Vallon O."/>
            <person name="Harris E.H."/>
            <person name="Karpowicz S.J."/>
            <person name="Witman G.B."/>
            <person name="Terry A."/>
            <person name="Salamov A."/>
            <person name="Fritz-Laylin L.K."/>
            <person name="Marechal-Drouard L."/>
            <person name="Marshall W.F."/>
            <person name="Qu L.H."/>
            <person name="Nelson D.R."/>
            <person name="Sanderfoot A.A."/>
            <person name="Spalding M.H."/>
            <person name="Kapitonov V.V."/>
            <person name="Ren Q."/>
            <person name="Ferris P."/>
            <person name="Lindquist E."/>
            <person name="Shapiro H."/>
            <person name="Lucas S.M."/>
            <person name="Grimwood J."/>
            <person name="Schmutz J."/>
            <person name="Cardol P."/>
            <person name="Cerutti H."/>
            <person name="Chanfreau G."/>
            <person name="Chen C.L."/>
            <person name="Cognat V."/>
            <person name="Croft M.T."/>
            <person name="Dent R."/>
            <person name="Dutcher S."/>
            <person name="Fernandez E."/>
            <person name="Fukuzawa H."/>
            <person name="Gonzalez-Ballester D."/>
            <person name="Gonzalez-Halphen D."/>
            <person name="Hallmann A."/>
            <person name="Hanikenne M."/>
            <person name="Hippler M."/>
            <person name="Inwood W."/>
            <person name="Jabbari K."/>
            <person name="Kalanon M."/>
            <person name="Kuras R."/>
            <person name="Lefebvre P.A."/>
            <person name="Lemaire S.D."/>
            <person name="Lobanov A.V."/>
            <person name="Lohr M."/>
            <person name="Manuell A."/>
            <person name="Meier I."/>
            <person name="Mets L."/>
            <person name="Mittag M."/>
            <person name="Mittelmeier T."/>
            <person name="Moroney J.V."/>
            <person name="Moseley J."/>
            <person name="Napoli C."/>
            <person name="Nedelcu A.M."/>
            <person name="Niyogi K."/>
            <person name="Novoselov S.V."/>
            <person name="Paulsen I.T."/>
            <person name="Pazour G."/>
            <person name="Purton S."/>
            <person name="Ral J.P."/>
            <person name="Riano-Pachon D.M."/>
            <person name="Riekhof W."/>
            <person name="Rymarquis L."/>
            <person name="Schroda M."/>
            <person name="Stern D."/>
            <person name="Umen J."/>
            <person name="Willows R."/>
            <person name="Wilson N."/>
            <person name="Zimmer S.L."/>
            <person name="Allmer J."/>
            <person name="Balk J."/>
            <person name="Bisova K."/>
            <person name="Chen C.J."/>
            <person name="Elias M."/>
            <person name="Gendler K."/>
            <person name="Hauser C."/>
            <person name="Lamb M.R."/>
            <person name="Ledford H."/>
            <person name="Long J.C."/>
            <person name="Minagawa J."/>
            <person name="Page M.D."/>
            <person name="Pan J."/>
            <person name="Pootakham W."/>
            <person name="Roje S."/>
            <person name="Rose A."/>
            <person name="Stahlberg E."/>
            <person name="Terauchi A.M."/>
            <person name="Yang P."/>
            <person name="Ball S."/>
            <person name="Bowler C."/>
            <person name="Dieckmann C.L."/>
            <person name="Gladyshev V.N."/>
            <person name="Green P."/>
            <person name="Jorgensen R."/>
            <person name="Mayfield S."/>
            <person name="Mueller-Roeber B."/>
            <person name="Rajamani S."/>
            <person name="Sayre R.T."/>
            <person name="Brokstein P."/>
            <person name="Dubchak I."/>
            <person name="Goodstein D."/>
            <person name="Hornick L."/>
            <person name="Huang Y.W."/>
            <person name="Jhaveri J."/>
            <person name="Luo Y."/>
            <person name="Martinez D."/>
            <person name="Ngau W.C."/>
            <person name="Otillar B."/>
            <person name="Poliakov A."/>
            <person name="Porter A."/>
            <person name="Szajkowski L."/>
            <person name="Werner G."/>
            <person name="Zhou K."/>
            <person name="Grigoriev I.V."/>
            <person name="Rokhsar D.S."/>
            <person name="Grossman A.R."/>
        </authorList>
    </citation>
    <scope>NUCLEOTIDE SEQUENCE [LARGE SCALE GENOMIC DNA]</scope>
    <source>
        <strain evidence="3">CC-503</strain>
    </source>
</reference>
<name>A0A2K3E375_CHLRE</name>
<proteinExistence type="predicted"/>
<keyword evidence="1" id="KW-0812">Transmembrane</keyword>
<sequence length="76" mass="8118">MKDVASKDDITRLERAMNSRFGQMNSRCGQIQLLAVQLALAVVVILGLVAGALMLLPVNPSSAFGMVVSAFVKKNI</sequence>
<feature type="transmembrane region" description="Helical" evidence="1">
    <location>
        <begin position="33"/>
        <end position="56"/>
    </location>
</feature>
<dbReference type="AlphaFoldDB" id="A0A2K3E375"/>